<dbReference type="STRING" id="555874.SAMN04488065_0685"/>
<keyword evidence="2" id="KW-0969">Cilium</keyword>
<dbReference type="GO" id="GO:0097588">
    <property type="term" value="P:archaeal or bacterial-type flagellum-dependent cell motility"/>
    <property type="evidence" value="ECO:0007669"/>
    <property type="project" value="InterPro"/>
</dbReference>
<dbReference type="Proteomes" id="UP000236755">
    <property type="component" value="Unassembled WGS sequence"/>
</dbReference>
<name>A0A1H3WBS0_9EURY</name>
<organism evidence="2 3">
    <name type="scientific">Haloplanus vescus</name>
    <dbReference type="NCBI Taxonomy" id="555874"/>
    <lineage>
        <taxon>Archaea</taxon>
        <taxon>Methanobacteriati</taxon>
        <taxon>Methanobacteriota</taxon>
        <taxon>Stenosarchaea group</taxon>
        <taxon>Halobacteria</taxon>
        <taxon>Halobacteriales</taxon>
        <taxon>Haloferacaceae</taxon>
        <taxon>Haloplanus</taxon>
    </lineage>
</organism>
<keyword evidence="3" id="KW-1185">Reference proteome</keyword>
<sequence length="149" mass="15599">MTGGFPLGFSVSGSAAIIFVGLFLAFSTAYTASANGFERVSDATAAVDDQTLERQNTALNVTTATYDAGNETLIVDVVNEGSTSLSVNATDLVVDNTYRTDFAVRSVDGDNSTSLWLPGERLHLEVSMSTQPTRIKIVTGPGVAATEVV</sequence>
<feature type="transmembrane region" description="Helical" evidence="1">
    <location>
        <begin position="6"/>
        <end position="26"/>
    </location>
</feature>
<dbReference type="PANTHER" id="PTHR42200:SF2">
    <property type="entry name" value="ARCHAEAL FLAGELLA-RELATED PROTEIN F"/>
    <property type="match status" value="1"/>
</dbReference>
<accession>A0A1H3WBS0</accession>
<protein>
    <submittedName>
        <fullName evidence="2">Flagellar protein FlaF</fullName>
    </submittedName>
</protein>
<dbReference type="InterPro" id="IPR002774">
    <property type="entry name" value="Flagellin_arc-type"/>
</dbReference>
<reference evidence="2 3" key="1">
    <citation type="submission" date="2016-10" db="EMBL/GenBank/DDBJ databases">
        <authorList>
            <person name="de Groot N.N."/>
        </authorList>
    </citation>
    <scope>NUCLEOTIDE SEQUENCE [LARGE SCALE GENOMIC DNA]</scope>
    <source>
        <strain evidence="2 3">CGMCC 1.8712</strain>
    </source>
</reference>
<gene>
    <name evidence="2" type="ORF">SAMN04488065_0685</name>
</gene>
<evidence type="ECO:0000256" key="1">
    <source>
        <dbReference type="SAM" id="Phobius"/>
    </source>
</evidence>
<dbReference type="AlphaFoldDB" id="A0A1H3WBS0"/>
<dbReference type="PANTHER" id="PTHR42200">
    <property type="entry name" value="ARCHAEAL FLAGELLA-RELATED PROTEIN F-RELATED"/>
    <property type="match status" value="1"/>
</dbReference>
<proteinExistence type="predicted"/>
<keyword evidence="1" id="KW-1133">Transmembrane helix</keyword>
<evidence type="ECO:0000313" key="3">
    <source>
        <dbReference type="Proteomes" id="UP000236755"/>
    </source>
</evidence>
<dbReference type="EMBL" id="FNQT01000001">
    <property type="protein sequence ID" value="SDZ83854.1"/>
    <property type="molecule type" value="Genomic_DNA"/>
</dbReference>
<dbReference type="GO" id="GO:0005198">
    <property type="term" value="F:structural molecule activity"/>
    <property type="evidence" value="ECO:0007669"/>
    <property type="project" value="InterPro"/>
</dbReference>
<keyword evidence="2" id="KW-0966">Cell projection</keyword>
<evidence type="ECO:0000313" key="2">
    <source>
        <dbReference type="EMBL" id="SDZ83854.1"/>
    </source>
</evidence>
<keyword evidence="1" id="KW-0472">Membrane</keyword>
<keyword evidence="1" id="KW-0812">Transmembrane</keyword>
<keyword evidence="2" id="KW-0282">Flagellum</keyword>